<dbReference type="PANTHER" id="PTHR43649:SF29">
    <property type="entry name" value="OSMOPROTECTIVE COMPOUNDS-BINDING PROTEIN GGTB"/>
    <property type="match status" value="1"/>
</dbReference>
<comment type="similarity">
    <text evidence="1">Belongs to the bacterial solute-binding protein 1 family.</text>
</comment>
<accession>A0ABM9B7C3</accession>
<evidence type="ECO:0000256" key="1">
    <source>
        <dbReference type="ARBA" id="ARBA00008520"/>
    </source>
</evidence>
<keyword evidence="5" id="KW-1185">Reference proteome</keyword>
<dbReference type="InterPro" id="IPR050490">
    <property type="entry name" value="Bact_solute-bd_prot1"/>
</dbReference>
<evidence type="ECO:0000313" key="4">
    <source>
        <dbReference type="EMBL" id="CAH1054405.1"/>
    </source>
</evidence>
<evidence type="ECO:0000256" key="2">
    <source>
        <dbReference type="ARBA" id="ARBA00022448"/>
    </source>
</evidence>
<sequence length="491" mass="53770">MIESEAISKTIKGDVQKMKKTSGRKKSLALVLCLSFTMMLSACGGGNNNNAAPTDPPAATTSPTADNTGKATTSPSTEPSGSPLELAMKGDYKGTKVTMFGPFVDADQVKFENSIKEFEEKTGIDIQYEGSKEFEATINIRVDGGNAPDIADFPQPGLLASIAKTGKVIDLTNVLDQAKLTANYNKSWLDMSNMDGKDGKIMAGIWNRSNVKSLVWYPKKQFDEAGYKVPETWDEMMALTEQIAKDGDPAWAIGIESGAATGWPATDWVENIMLRTTAPENYDKWVKGELPFTSPEVKNAVEVMSKIWLNKDYVYGGAKSIVTTSFGDAPAPMFNNPPKAWFNMLGNFITSFFPETAKVDVDYDWFYLPPIDPQYGKPVLVAGDIYAMFNDRPEVRAVMEFFTTGESIKSWVQSGGVIAPMNDASLDWYTSESDRRMAKLVQDASTLRFDGSDLMPGKVGAGTFWKGMTDYVSGTATLDQALEQIQSGWNN</sequence>
<organism evidence="4 5">
    <name type="scientific">Paenibacillus pseudetheri</name>
    <dbReference type="NCBI Taxonomy" id="2897682"/>
    <lineage>
        <taxon>Bacteria</taxon>
        <taxon>Bacillati</taxon>
        <taxon>Bacillota</taxon>
        <taxon>Bacilli</taxon>
        <taxon>Bacillales</taxon>
        <taxon>Paenibacillaceae</taxon>
        <taxon>Paenibacillus</taxon>
    </lineage>
</organism>
<dbReference type="Proteomes" id="UP000838749">
    <property type="component" value="Unassembled WGS sequence"/>
</dbReference>
<proteinExistence type="inferred from homology"/>
<evidence type="ECO:0008006" key="6">
    <source>
        <dbReference type="Google" id="ProtNLM"/>
    </source>
</evidence>
<dbReference type="PANTHER" id="PTHR43649">
    <property type="entry name" value="ARABINOSE-BINDING PROTEIN-RELATED"/>
    <property type="match status" value="1"/>
</dbReference>
<reference evidence="4" key="1">
    <citation type="submission" date="2021-12" db="EMBL/GenBank/DDBJ databases">
        <authorList>
            <person name="Criscuolo A."/>
        </authorList>
    </citation>
    <scope>NUCLEOTIDE SEQUENCE</scope>
    <source>
        <strain evidence="4">CIP111894</strain>
    </source>
</reference>
<gene>
    <name evidence="4" type="ORF">PAECIP111894_00550</name>
</gene>
<name>A0ABM9B7C3_9BACL</name>
<dbReference type="EMBL" id="CAKMAB010000002">
    <property type="protein sequence ID" value="CAH1054405.1"/>
    <property type="molecule type" value="Genomic_DNA"/>
</dbReference>
<evidence type="ECO:0000256" key="3">
    <source>
        <dbReference type="SAM" id="MobiDB-lite"/>
    </source>
</evidence>
<keyword evidence="2" id="KW-0813">Transport</keyword>
<feature type="compositionally biased region" description="Low complexity" evidence="3">
    <location>
        <begin position="51"/>
        <end position="83"/>
    </location>
</feature>
<protein>
    <recommendedName>
        <fullName evidence="6">ABC transporter substrate-binding protein</fullName>
    </recommendedName>
</protein>
<evidence type="ECO:0000313" key="5">
    <source>
        <dbReference type="Proteomes" id="UP000838749"/>
    </source>
</evidence>
<dbReference type="SUPFAM" id="SSF53850">
    <property type="entry name" value="Periplasmic binding protein-like II"/>
    <property type="match status" value="1"/>
</dbReference>
<feature type="region of interest" description="Disordered" evidence="3">
    <location>
        <begin position="51"/>
        <end position="84"/>
    </location>
</feature>
<comment type="caution">
    <text evidence="4">The sequence shown here is derived from an EMBL/GenBank/DDBJ whole genome shotgun (WGS) entry which is preliminary data.</text>
</comment>
<dbReference type="Gene3D" id="3.40.190.10">
    <property type="entry name" value="Periplasmic binding protein-like II"/>
    <property type="match status" value="2"/>
</dbReference>